<feature type="compositionally biased region" description="Polar residues" evidence="1">
    <location>
        <begin position="57"/>
        <end position="67"/>
    </location>
</feature>
<dbReference type="EMBL" id="FLQV01000753">
    <property type="protein sequence ID" value="SBS97778.1"/>
    <property type="molecule type" value="Genomic_DNA"/>
</dbReference>
<feature type="region of interest" description="Disordered" evidence="1">
    <location>
        <begin position="47"/>
        <end position="86"/>
    </location>
</feature>
<sequence length="86" mass="9379">LSASSPLSRRSAVSYLVGQQSLISSDSSPLSRRTAVPYLVGQQSLISSDSSPLSRRTAASQKHGNFNTRKKVENKEDKITFETPLQ</sequence>
<evidence type="ECO:0000256" key="1">
    <source>
        <dbReference type="SAM" id="MobiDB-lite"/>
    </source>
</evidence>
<proteinExistence type="predicted"/>
<gene>
    <name evidence="2" type="ORF">POVCU1_040910</name>
</gene>
<feature type="non-terminal residue" evidence="2">
    <location>
        <position position="1"/>
    </location>
</feature>
<dbReference type="AlphaFoldDB" id="A0A1A8WZL5"/>
<evidence type="ECO:0000313" key="3">
    <source>
        <dbReference type="Proteomes" id="UP000078546"/>
    </source>
</evidence>
<feature type="compositionally biased region" description="Basic and acidic residues" evidence="1">
    <location>
        <begin position="70"/>
        <end position="80"/>
    </location>
</feature>
<dbReference type="Proteomes" id="UP000078546">
    <property type="component" value="Unassembled WGS sequence"/>
</dbReference>
<reference evidence="3" key="1">
    <citation type="submission" date="2016-05" db="EMBL/GenBank/DDBJ databases">
        <authorList>
            <person name="Naeem Raeece"/>
        </authorList>
    </citation>
    <scope>NUCLEOTIDE SEQUENCE [LARGE SCALE GENOMIC DNA]</scope>
</reference>
<organism evidence="2 3">
    <name type="scientific">Plasmodium ovale curtisi</name>
    <dbReference type="NCBI Taxonomy" id="864141"/>
    <lineage>
        <taxon>Eukaryota</taxon>
        <taxon>Sar</taxon>
        <taxon>Alveolata</taxon>
        <taxon>Apicomplexa</taxon>
        <taxon>Aconoidasida</taxon>
        <taxon>Haemosporida</taxon>
        <taxon>Plasmodiidae</taxon>
        <taxon>Plasmodium</taxon>
        <taxon>Plasmodium (Plasmodium)</taxon>
    </lineage>
</organism>
<protein>
    <submittedName>
        <fullName evidence="2">Uncharacterized protein</fullName>
    </submittedName>
</protein>
<evidence type="ECO:0000313" key="2">
    <source>
        <dbReference type="EMBL" id="SBS97778.1"/>
    </source>
</evidence>
<accession>A0A1A8WZL5</accession>
<name>A0A1A8WZL5_PLAOA</name>